<keyword evidence="1" id="KW-0812">Transmembrane</keyword>
<evidence type="ECO:0000313" key="3">
    <source>
        <dbReference type="EMBL" id="GKH03499.1"/>
    </source>
</evidence>
<evidence type="ECO:0000313" key="4">
    <source>
        <dbReference type="Proteomes" id="UP001055091"/>
    </source>
</evidence>
<feature type="domain" description="CAAX prenyl protease 2/Lysostaphin resistance protein A-like" evidence="2">
    <location>
        <begin position="155"/>
        <end position="247"/>
    </location>
</feature>
<dbReference type="RefSeq" id="WP_118041421.1">
    <property type="nucleotide sequence ID" value="NZ_BQNJ01000002.1"/>
</dbReference>
<dbReference type="Pfam" id="PF02517">
    <property type="entry name" value="Rce1-like"/>
    <property type="match status" value="1"/>
</dbReference>
<evidence type="ECO:0000256" key="1">
    <source>
        <dbReference type="SAM" id="Phobius"/>
    </source>
</evidence>
<feature type="transmembrane region" description="Helical" evidence="1">
    <location>
        <begin position="119"/>
        <end position="140"/>
    </location>
</feature>
<dbReference type="PANTHER" id="PTHR39430:SF1">
    <property type="entry name" value="PROTEASE"/>
    <property type="match status" value="1"/>
</dbReference>
<proteinExistence type="predicted"/>
<gene>
    <name evidence="3" type="ORF">CE91St55_54800</name>
</gene>
<feature type="transmembrane region" description="Helical" evidence="1">
    <location>
        <begin position="282"/>
        <end position="303"/>
    </location>
</feature>
<sequence length="321" mass="36046">MSRLWDNRLMKNRFGQVRSGWIILITMAVYYILALVSGNLIIELLRKILIATGDINPVTGEFSSVVEWFDNIFLPVAFQILTELLMLAVPITIWRLGMKHSVREMGLDSLKGKKRRKDGAAGMLLGILNCSVIFLLVLMIGKGRVVSNGITVSGLTFWWLLTFVLVGIAEETLNRGFLMAVLRRCRNVPVIMFVPSVIFGLIHLSNPGVTFFSVFNIILVGILFSYMFLKSGSIWMCIGYHITWNIFQGVVYGMPVSGLQIPGIITTQYAESNLLNGGAFGIEGGILTTIVTLLSFIFVWYYYRNSNYDFLSDSEKPEVLQ</sequence>
<accession>A0AA37JLQ8</accession>
<organism evidence="3 4">
    <name type="scientific">Hungatella hathewayi</name>
    <dbReference type="NCBI Taxonomy" id="154046"/>
    <lineage>
        <taxon>Bacteria</taxon>
        <taxon>Bacillati</taxon>
        <taxon>Bacillota</taxon>
        <taxon>Clostridia</taxon>
        <taxon>Lachnospirales</taxon>
        <taxon>Lachnospiraceae</taxon>
        <taxon>Hungatella</taxon>
    </lineage>
</organism>
<feature type="transmembrane region" description="Helical" evidence="1">
    <location>
        <begin position="146"/>
        <end position="168"/>
    </location>
</feature>
<dbReference type="PANTHER" id="PTHR39430">
    <property type="entry name" value="MEMBRANE-ASSOCIATED PROTEASE-RELATED"/>
    <property type="match status" value="1"/>
</dbReference>
<keyword evidence="1" id="KW-1133">Transmembrane helix</keyword>
<protein>
    <submittedName>
        <fullName evidence="3">Membrane protein</fullName>
    </submittedName>
</protein>
<dbReference type="EMBL" id="BQNJ01000002">
    <property type="protein sequence ID" value="GKH03499.1"/>
    <property type="molecule type" value="Genomic_DNA"/>
</dbReference>
<feature type="transmembrane region" description="Helical" evidence="1">
    <location>
        <begin position="211"/>
        <end position="229"/>
    </location>
</feature>
<feature type="transmembrane region" description="Helical" evidence="1">
    <location>
        <begin position="188"/>
        <end position="205"/>
    </location>
</feature>
<name>A0AA37JLQ8_9FIRM</name>
<feature type="transmembrane region" description="Helical" evidence="1">
    <location>
        <begin position="21"/>
        <end position="42"/>
    </location>
</feature>
<comment type="caution">
    <text evidence="3">The sequence shown here is derived from an EMBL/GenBank/DDBJ whole genome shotgun (WGS) entry which is preliminary data.</text>
</comment>
<feature type="transmembrane region" description="Helical" evidence="1">
    <location>
        <begin position="72"/>
        <end position="98"/>
    </location>
</feature>
<feature type="transmembrane region" description="Helical" evidence="1">
    <location>
        <begin position="250"/>
        <end position="270"/>
    </location>
</feature>
<evidence type="ECO:0000259" key="2">
    <source>
        <dbReference type="Pfam" id="PF02517"/>
    </source>
</evidence>
<dbReference type="GO" id="GO:0080120">
    <property type="term" value="P:CAAX-box protein maturation"/>
    <property type="evidence" value="ECO:0007669"/>
    <property type="project" value="UniProtKB-ARBA"/>
</dbReference>
<keyword evidence="1" id="KW-0472">Membrane</keyword>
<dbReference type="GO" id="GO:0004175">
    <property type="term" value="F:endopeptidase activity"/>
    <property type="evidence" value="ECO:0007669"/>
    <property type="project" value="UniProtKB-ARBA"/>
</dbReference>
<dbReference type="AlphaFoldDB" id="A0AA37JLQ8"/>
<reference evidence="3" key="1">
    <citation type="submission" date="2022-01" db="EMBL/GenBank/DDBJ databases">
        <title>Novel bile acid biosynthetic pathways are enriched in the microbiome of centenarians.</title>
        <authorList>
            <person name="Sato Y."/>
            <person name="Atarashi K."/>
            <person name="Plichta R.D."/>
            <person name="Arai Y."/>
            <person name="Sasajima S."/>
            <person name="Kearney M.S."/>
            <person name="Suda W."/>
            <person name="Takeshita K."/>
            <person name="Sasaki T."/>
            <person name="Okamoto S."/>
            <person name="Skelly N.A."/>
            <person name="Okamura Y."/>
            <person name="Vlamakis H."/>
            <person name="Li Y."/>
            <person name="Tanoue T."/>
            <person name="Takei H."/>
            <person name="Nittono H."/>
            <person name="Narushima S."/>
            <person name="Irie J."/>
            <person name="Itoh H."/>
            <person name="Moriya K."/>
            <person name="Sugiura Y."/>
            <person name="Suematsu M."/>
            <person name="Moritoki N."/>
            <person name="Shibata S."/>
            <person name="Littman R.D."/>
            <person name="Fischbach A.M."/>
            <person name="Uwamino Y."/>
            <person name="Inoue T."/>
            <person name="Honda A."/>
            <person name="Hattori M."/>
            <person name="Murai T."/>
            <person name="Xavier J.R."/>
            <person name="Hirose N."/>
            <person name="Honda K."/>
        </authorList>
    </citation>
    <scope>NUCLEOTIDE SEQUENCE</scope>
    <source>
        <strain evidence="3">CE91-St55</strain>
    </source>
</reference>
<dbReference type="InterPro" id="IPR003675">
    <property type="entry name" value="Rce1/LyrA-like_dom"/>
</dbReference>
<dbReference type="Proteomes" id="UP001055091">
    <property type="component" value="Unassembled WGS sequence"/>
</dbReference>